<evidence type="ECO:0000256" key="6">
    <source>
        <dbReference type="ARBA" id="ARBA00050776"/>
    </source>
</evidence>
<proteinExistence type="inferred from homology"/>
<comment type="similarity">
    <text evidence="2">Belongs to the class-V pyridoxal-phosphate-dependent aminotransferase family. Csd subfamily.</text>
</comment>
<dbReference type="CDD" id="cd06453">
    <property type="entry name" value="SufS_like"/>
    <property type="match status" value="1"/>
</dbReference>
<dbReference type="PANTHER" id="PTHR43586">
    <property type="entry name" value="CYSTEINE DESULFURASE"/>
    <property type="match status" value="1"/>
</dbReference>
<keyword evidence="4 8" id="KW-0808">Transferase</keyword>
<evidence type="ECO:0000256" key="5">
    <source>
        <dbReference type="ARBA" id="ARBA00022898"/>
    </source>
</evidence>
<keyword evidence="5" id="KW-0663">Pyridoxal phosphate</keyword>
<accession>A0A3B0TF00</accession>
<dbReference type="InterPro" id="IPR015421">
    <property type="entry name" value="PyrdxlP-dep_Trfase_major"/>
</dbReference>
<gene>
    <name evidence="8" type="ORF">MNBD_ACTINO01-2531</name>
</gene>
<dbReference type="GO" id="GO:0031071">
    <property type="term" value="F:cysteine desulfurase activity"/>
    <property type="evidence" value="ECO:0007669"/>
    <property type="project" value="UniProtKB-EC"/>
</dbReference>
<dbReference type="GO" id="GO:0030170">
    <property type="term" value="F:pyridoxal phosphate binding"/>
    <property type="evidence" value="ECO:0007669"/>
    <property type="project" value="InterPro"/>
</dbReference>
<organism evidence="8">
    <name type="scientific">hydrothermal vent metagenome</name>
    <dbReference type="NCBI Taxonomy" id="652676"/>
    <lineage>
        <taxon>unclassified sequences</taxon>
        <taxon>metagenomes</taxon>
        <taxon>ecological metagenomes</taxon>
    </lineage>
</organism>
<evidence type="ECO:0000256" key="4">
    <source>
        <dbReference type="ARBA" id="ARBA00022679"/>
    </source>
</evidence>
<evidence type="ECO:0000256" key="2">
    <source>
        <dbReference type="ARBA" id="ARBA00010447"/>
    </source>
</evidence>
<dbReference type="InterPro" id="IPR015422">
    <property type="entry name" value="PyrdxlP-dep_Trfase_small"/>
</dbReference>
<feature type="domain" description="Aminotransferase class V" evidence="7">
    <location>
        <begin position="24"/>
        <end position="394"/>
    </location>
</feature>
<comment type="cofactor">
    <cofactor evidence="1">
        <name>pyridoxal 5'-phosphate</name>
        <dbReference type="ChEBI" id="CHEBI:597326"/>
    </cofactor>
</comment>
<dbReference type="Gene3D" id="3.90.1150.10">
    <property type="entry name" value="Aspartate Aminotransferase, domain 1"/>
    <property type="match status" value="1"/>
</dbReference>
<sequence>MSDLRSLRADFPILSREVNGHKLVYLDSAATTQKPVSVLDAMDRYYRNSNANVHRGAHTLSSEATEMYEGARVKVASFIGAQAAQTVFTRGTTTAINHIAYGWGLDHLGEGDRILVTIAEHHANLVPWQIIARHTGAELVYLELTDDYTVDTSDLEGVLDERVKVVAFSGMSNVTGALGPIDVLSKAARSVGALIVLDAAQLVPHSPVDVTQIDVDFMAFSAHKMLGPTGIGALWGKSERLEEMEPTEGGGEMINMVDRQTSTWAPVPHKFEAGTPPIAEAVGFAAAVDYLTAVGMENVAAHEQALTAYALERLSEIPDLKVYGPKDVTHRGGTVSFELADIHPHDIATILDQEGIAVRAGHHCARPLMKYLDVPATARASFYLYNVPEEVDLLVDGLMNARRIFGLA</sequence>
<dbReference type="InterPro" id="IPR000192">
    <property type="entry name" value="Aminotrans_V_dom"/>
</dbReference>
<evidence type="ECO:0000313" key="8">
    <source>
        <dbReference type="EMBL" id="VAW07374.1"/>
    </source>
</evidence>
<dbReference type="GO" id="GO:0006534">
    <property type="term" value="P:cysteine metabolic process"/>
    <property type="evidence" value="ECO:0007669"/>
    <property type="project" value="InterPro"/>
</dbReference>
<dbReference type="SUPFAM" id="SSF53383">
    <property type="entry name" value="PLP-dependent transferases"/>
    <property type="match status" value="1"/>
</dbReference>
<dbReference type="InterPro" id="IPR015424">
    <property type="entry name" value="PyrdxlP-dep_Trfase"/>
</dbReference>
<dbReference type="InterPro" id="IPR010970">
    <property type="entry name" value="Cys_dSase_SufS"/>
</dbReference>
<dbReference type="EMBL" id="UOEI01000524">
    <property type="protein sequence ID" value="VAW07374.1"/>
    <property type="molecule type" value="Genomic_DNA"/>
</dbReference>
<dbReference type="Gene3D" id="3.40.640.10">
    <property type="entry name" value="Type I PLP-dependent aspartate aminotransferase-like (Major domain)"/>
    <property type="match status" value="1"/>
</dbReference>
<reference evidence="8" key="1">
    <citation type="submission" date="2018-06" db="EMBL/GenBank/DDBJ databases">
        <authorList>
            <person name="Zhirakovskaya E."/>
        </authorList>
    </citation>
    <scope>NUCLEOTIDE SEQUENCE</scope>
</reference>
<dbReference type="PANTHER" id="PTHR43586:SF8">
    <property type="entry name" value="CYSTEINE DESULFURASE 1, CHLOROPLASTIC"/>
    <property type="match status" value="1"/>
</dbReference>
<name>A0A3B0TF00_9ZZZZ</name>
<evidence type="ECO:0000256" key="3">
    <source>
        <dbReference type="ARBA" id="ARBA00012239"/>
    </source>
</evidence>
<dbReference type="InterPro" id="IPR020578">
    <property type="entry name" value="Aminotrans_V_PyrdxlP_BS"/>
</dbReference>
<dbReference type="Pfam" id="PF00266">
    <property type="entry name" value="Aminotran_5"/>
    <property type="match status" value="1"/>
</dbReference>
<protein>
    <recommendedName>
        <fullName evidence="3">cysteine desulfurase</fullName>
        <ecNumber evidence="3">2.8.1.7</ecNumber>
    </recommendedName>
</protein>
<dbReference type="NCBIfam" id="TIGR01979">
    <property type="entry name" value="sufS"/>
    <property type="match status" value="1"/>
</dbReference>
<evidence type="ECO:0000259" key="7">
    <source>
        <dbReference type="Pfam" id="PF00266"/>
    </source>
</evidence>
<dbReference type="PROSITE" id="PS00595">
    <property type="entry name" value="AA_TRANSFER_CLASS_5"/>
    <property type="match status" value="1"/>
</dbReference>
<dbReference type="AlphaFoldDB" id="A0A3B0TF00"/>
<dbReference type="EC" id="2.8.1.7" evidence="3"/>
<evidence type="ECO:0000256" key="1">
    <source>
        <dbReference type="ARBA" id="ARBA00001933"/>
    </source>
</evidence>
<comment type="catalytic activity">
    <reaction evidence="6">
        <text>(sulfur carrier)-H + L-cysteine = (sulfur carrier)-SH + L-alanine</text>
        <dbReference type="Rhea" id="RHEA:43892"/>
        <dbReference type="Rhea" id="RHEA-COMP:14737"/>
        <dbReference type="Rhea" id="RHEA-COMP:14739"/>
        <dbReference type="ChEBI" id="CHEBI:29917"/>
        <dbReference type="ChEBI" id="CHEBI:35235"/>
        <dbReference type="ChEBI" id="CHEBI:57972"/>
        <dbReference type="ChEBI" id="CHEBI:64428"/>
        <dbReference type="EC" id="2.8.1.7"/>
    </reaction>
</comment>